<accession>W7AEV9</accession>
<dbReference type="Proteomes" id="UP000030659">
    <property type="component" value="Unassembled WGS sequence"/>
</dbReference>
<gene>
    <name evidence="1" type="ORF">YYG_05039</name>
</gene>
<evidence type="ECO:0000313" key="2">
    <source>
        <dbReference type="Proteomes" id="UP000030659"/>
    </source>
</evidence>
<protein>
    <submittedName>
        <fullName evidence="1">Uncharacterized protein</fullName>
    </submittedName>
</protein>
<name>W7AEV9_PLAVN</name>
<feature type="non-terminal residue" evidence="1">
    <location>
        <position position="1"/>
    </location>
</feature>
<proteinExistence type="predicted"/>
<organism evidence="1 2">
    <name type="scientific">Plasmodium vinckei petteri</name>
    <dbReference type="NCBI Taxonomy" id="138298"/>
    <lineage>
        <taxon>Eukaryota</taxon>
        <taxon>Sar</taxon>
        <taxon>Alveolata</taxon>
        <taxon>Apicomplexa</taxon>
        <taxon>Aconoidasida</taxon>
        <taxon>Haemosporida</taxon>
        <taxon>Plasmodiidae</taxon>
        <taxon>Plasmodium</taxon>
        <taxon>Plasmodium (Vinckeia)</taxon>
    </lineage>
</organism>
<reference evidence="1 2" key="1">
    <citation type="submission" date="2013-02" db="EMBL/GenBank/DDBJ databases">
        <title>The Genome Sequence of Plasmodium vinckei petteri CR.</title>
        <authorList>
            <consortium name="The Broad Institute Genome Sequencing Platform"/>
            <consortium name="The Broad Institute Genome Sequencing Center for Infectious Disease"/>
            <person name="Neafsey D."/>
            <person name="Cheeseman I."/>
            <person name="Volkman S."/>
            <person name="Adams J."/>
            <person name="Walker B."/>
            <person name="Young S.K."/>
            <person name="Zeng Q."/>
            <person name="Gargeya S."/>
            <person name="Fitzgerald M."/>
            <person name="Haas B."/>
            <person name="Abouelleil A."/>
            <person name="Alvarado L."/>
            <person name="Arachchi H.M."/>
            <person name="Berlin A.M."/>
            <person name="Chapman S.B."/>
            <person name="Dewar J."/>
            <person name="Goldberg J."/>
            <person name="Griggs A."/>
            <person name="Gujja S."/>
            <person name="Hansen M."/>
            <person name="Howarth C."/>
            <person name="Imamovic A."/>
            <person name="Larimer J."/>
            <person name="McCowan C."/>
            <person name="Murphy C."/>
            <person name="Neiman D."/>
            <person name="Pearson M."/>
            <person name="Priest M."/>
            <person name="Roberts A."/>
            <person name="Saif S."/>
            <person name="Shea T."/>
            <person name="Sisk P."/>
            <person name="Sykes S."/>
            <person name="Wortman J."/>
            <person name="Nusbaum C."/>
            <person name="Birren B."/>
        </authorList>
    </citation>
    <scope>NUCLEOTIDE SEQUENCE [LARGE SCALE GENOMIC DNA]</scope>
    <source>
        <strain evidence="1 2">CR</strain>
    </source>
</reference>
<sequence length="392" mass="46375">IQDIKKAIDEKEELIEQKKKKKKEKKPTPEQKFDFIKRVCEYLHFKYVTSKINTSTNFNKNNINDIYFGDDKLLNFIYEKLNSWNNKRNKKNDDQNLCLRITDLTQCIIIQNYGTDIAENVFDDNLANPYIPFIKNICTSIKGVEQKVTNEMGDETSDEAIYWICTEIHIKWIKAILKIFYNILFDTSYNTLGKLFEEYKNIKEILNDTSYSFLDDTNYDKTSEQINSDMVPPNDDVKADDNINENSDIQENLHNDKPEELNNHIEEKPLQTLNINDEYNTSLNNYKKRTLNIDDNPSLRSKRKICESIMEHDYAHLFKKTKLQNSYINTYKKNRKLIISSLLNNKNIVQYKEIDIINKVKQIAIKARQMASTGDLQKRWKTREDVRTILLL</sequence>
<dbReference type="EMBL" id="KI965410">
    <property type="protein sequence ID" value="EUD69818.1"/>
    <property type="molecule type" value="Genomic_DNA"/>
</dbReference>
<evidence type="ECO:0000313" key="1">
    <source>
        <dbReference type="EMBL" id="EUD69818.1"/>
    </source>
</evidence>
<dbReference type="AlphaFoldDB" id="W7AEV9"/>